<sequence>PPVPAAVTRLAQGLLDEESGTVTDPLAPDRDAATAAPSTAAGLSAAKVPSGDSPAVSGEGTA</sequence>
<accession>A0A4Q9I1U3</accession>
<evidence type="ECO:0000256" key="1">
    <source>
        <dbReference type="SAM" id="MobiDB-lite"/>
    </source>
</evidence>
<feature type="region of interest" description="Disordered" evidence="1">
    <location>
        <begin position="12"/>
        <end position="62"/>
    </location>
</feature>
<proteinExistence type="predicted"/>
<feature type="non-terminal residue" evidence="2">
    <location>
        <position position="1"/>
    </location>
</feature>
<evidence type="ECO:0000313" key="3">
    <source>
        <dbReference type="Proteomes" id="UP000292452"/>
    </source>
</evidence>
<protein>
    <submittedName>
        <fullName evidence="2">Radical SAM protein</fullName>
    </submittedName>
</protein>
<dbReference type="Proteomes" id="UP000292452">
    <property type="component" value="Unassembled WGS sequence"/>
</dbReference>
<reference evidence="2 3" key="1">
    <citation type="submission" date="2019-02" db="EMBL/GenBank/DDBJ databases">
        <title>Draft Genome Sequence of Streptomyces sp. AM-2504, identified by 16S rRNA comparative analysis as a Streptomyces Kasugaensis strain.</title>
        <authorList>
            <person name="Napolioni V."/>
            <person name="Giuliodori A.M."/>
            <person name="Spurio R."/>
            <person name="Fabbretti A."/>
        </authorList>
    </citation>
    <scope>NUCLEOTIDE SEQUENCE [LARGE SCALE GENOMIC DNA]</scope>
    <source>
        <strain evidence="2 3">AM-2504</strain>
    </source>
</reference>
<feature type="compositionally biased region" description="Low complexity" evidence="1">
    <location>
        <begin position="33"/>
        <end position="46"/>
    </location>
</feature>
<comment type="caution">
    <text evidence="2">The sequence shown here is derived from an EMBL/GenBank/DDBJ whole genome shotgun (WGS) entry which is preliminary data.</text>
</comment>
<dbReference type="EMBL" id="SIXH01000032">
    <property type="protein sequence ID" value="TBO60610.1"/>
    <property type="molecule type" value="Genomic_DNA"/>
</dbReference>
<dbReference type="AlphaFoldDB" id="A0A4Q9I1U3"/>
<organism evidence="2 3">
    <name type="scientific">Streptomyces kasugaensis</name>
    <dbReference type="NCBI Taxonomy" id="1946"/>
    <lineage>
        <taxon>Bacteria</taxon>
        <taxon>Bacillati</taxon>
        <taxon>Actinomycetota</taxon>
        <taxon>Actinomycetes</taxon>
        <taxon>Kitasatosporales</taxon>
        <taxon>Streptomycetaceae</taxon>
        <taxon>Streptomyces</taxon>
    </lineage>
</organism>
<keyword evidence="3" id="KW-1185">Reference proteome</keyword>
<gene>
    <name evidence="2" type="ORF">EYS09_05840</name>
</gene>
<evidence type="ECO:0000313" key="2">
    <source>
        <dbReference type="EMBL" id="TBO60610.1"/>
    </source>
</evidence>
<name>A0A4Q9I1U3_STRKA</name>